<dbReference type="SUPFAM" id="SSF47413">
    <property type="entry name" value="lambda repressor-like DNA-binding domains"/>
    <property type="match status" value="1"/>
</dbReference>
<organism evidence="2 3">
    <name type="scientific">Methylopila capsulata</name>
    <dbReference type="NCBI Taxonomy" id="61654"/>
    <lineage>
        <taxon>Bacteria</taxon>
        <taxon>Pseudomonadati</taxon>
        <taxon>Pseudomonadota</taxon>
        <taxon>Alphaproteobacteria</taxon>
        <taxon>Hyphomicrobiales</taxon>
        <taxon>Methylopilaceae</taxon>
        <taxon>Methylopila</taxon>
    </lineage>
</organism>
<feature type="domain" description="HTH cro/C1-type" evidence="1">
    <location>
        <begin position="16"/>
        <end position="70"/>
    </location>
</feature>
<proteinExistence type="predicted"/>
<dbReference type="RefSeq" id="WP_204949537.1">
    <property type="nucleotide sequence ID" value="NZ_BSFF01000001.1"/>
</dbReference>
<dbReference type="PROSITE" id="PS50943">
    <property type="entry name" value="HTH_CROC1"/>
    <property type="match status" value="1"/>
</dbReference>
<dbReference type="Gene3D" id="1.10.260.40">
    <property type="entry name" value="lambda repressor-like DNA-binding domains"/>
    <property type="match status" value="1"/>
</dbReference>
<dbReference type="EMBL" id="JAFBCY010000002">
    <property type="protein sequence ID" value="MBM7851119.1"/>
    <property type="molecule type" value="Genomic_DNA"/>
</dbReference>
<dbReference type="Pfam" id="PF13560">
    <property type="entry name" value="HTH_31"/>
    <property type="match status" value="1"/>
</dbReference>
<accession>A0ABS2T7T4</accession>
<dbReference type="InterPro" id="IPR001387">
    <property type="entry name" value="Cro/C1-type_HTH"/>
</dbReference>
<dbReference type="CDD" id="cd00093">
    <property type="entry name" value="HTH_XRE"/>
    <property type="match status" value="1"/>
</dbReference>
<reference evidence="2 3" key="1">
    <citation type="submission" date="2021-01" db="EMBL/GenBank/DDBJ databases">
        <title>Genomic Encyclopedia of Type Strains, Phase IV (KMG-IV): sequencing the most valuable type-strain genomes for metagenomic binning, comparative biology and taxonomic classification.</title>
        <authorList>
            <person name="Goeker M."/>
        </authorList>
    </citation>
    <scope>NUCLEOTIDE SEQUENCE [LARGE SCALE GENOMIC DNA]</scope>
    <source>
        <strain evidence="2 3">DSM 6130</strain>
    </source>
</reference>
<name>A0ABS2T7T4_9HYPH</name>
<evidence type="ECO:0000259" key="1">
    <source>
        <dbReference type="PROSITE" id="PS50943"/>
    </source>
</evidence>
<evidence type="ECO:0000313" key="2">
    <source>
        <dbReference type="EMBL" id="MBM7851119.1"/>
    </source>
</evidence>
<dbReference type="InterPro" id="IPR010982">
    <property type="entry name" value="Lambda_DNA-bd_dom_sf"/>
</dbReference>
<sequence length="82" mass="9053">MAEDIARTEEQLGSILRRRRRAAGLTQSALGERVHLRQATISRLEAGEPAVQLQTVMEVLSALGLEVVVRPRSTTKSIVDLF</sequence>
<comment type="caution">
    <text evidence="2">The sequence shown here is derived from an EMBL/GenBank/DDBJ whole genome shotgun (WGS) entry which is preliminary data.</text>
</comment>
<keyword evidence="3" id="KW-1185">Reference proteome</keyword>
<evidence type="ECO:0000313" key="3">
    <source>
        <dbReference type="Proteomes" id="UP000758856"/>
    </source>
</evidence>
<dbReference type="Proteomes" id="UP000758856">
    <property type="component" value="Unassembled WGS sequence"/>
</dbReference>
<gene>
    <name evidence="2" type="ORF">JOD31_001344</name>
</gene>
<protein>
    <submittedName>
        <fullName evidence="2">HTH-type transcriptional regulator/antitoxin HipB</fullName>
    </submittedName>
</protein>
<dbReference type="SMART" id="SM00530">
    <property type="entry name" value="HTH_XRE"/>
    <property type="match status" value="1"/>
</dbReference>